<keyword evidence="2" id="KW-1185">Reference proteome</keyword>
<dbReference type="AlphaFoldDB" id="F4RFD7"/>
<proteinExistence type="predicted"/>
<name>F4RFD7_MELLP</name>
<reference evidence="2" key="1">
    <citation type="journal article" date="2011" name="Proc. Natl. Acad. Sci. U.S.A.">
        <title>Obligate biotrophy features unraveled by the genomic analysis of rust fungi.</title>
        <authorList>
            <person name="Duplessis S."/>
            <person name="Cuomo C.A."/>
            <person name="Lin Y.-C."/>
            <person name="Aerts A."/>
            <person name="Tisserant E."/>
            <person name="Veneault-Fourrey C."/>
            <person name="Joly D.L."/>
            <person name="Hacquard S."/>
            <person name="Amselem J."/>
            <person name="Cantarel B.L."/>
            <person name="Chiu R."/>
            <person name="Coutinho P.M."/>
            <person name="Feau N."/>
            <person name="Field M."/>
            <person name="Frey P."/>
            <person name="Gelhaye E."/>
            <person name="Goldberg J."/>
            <person name="Grabherr M.G."/>
            <person name="Kodira C.D."/>
            <person name="Kohler A."/>
            <person name="Kuees U."/>
            <person name="Lindquist E.A."/>
            <person name="Lucas S.M."/>
            <person name="Mago R."/>
            <person name="Mauceli E."/>
            <person name="Morin E."/>
            <person name="Murat C."/>
            <person name="Pangilinan J.L."/>
            <person name="Park R."/>
            <person name="Pearson M."/>
            <person name="Quesneville H."/>
            <person name="Rouhier N."/>
            <person name="Sakthikumar S."/>
            <person name="Salamov A.A."/>
            <person name="Schmutz J."/>
            <person name="Selles B."/>
            <person name="Shapiro H."/>
            <person name="Tanguay P."/>
            <person name="Tuskan G.A."/>
            <person name="Henrissat B."/>
            <person name="Van de Peer Y."/>
            <person name="Rouze P."/>
            <person name="Ellis J.G."/>
            <person name="Dodds P.N."/>
            <person name="Schein J.E."/>
            <person name="Zhong S."/>
            <person name="Hamelin R.C."/>
            <person name="Grigoriev I.V."/>
            <person name="Szabo L.J."/>
            <person name="Martin F."/>
        </authorList>
    </citation>
    <scope>NUCLEOTIDE SEQUENCE [LARGE SCALE GENOMIC DNA]</scope>
    <source>
        <strain evidence="2">98AG31 / pathotype 3-4-7</strain>
    </source>
</reference>
<dbReference type="KEGG" id="mlr:MELLADRAFT_55481"/>
<dbReference type="RefSeq" id="XP_007407927.1">
    <property type="nucleotide sequence ID" value="XM_007407865.1"/>
</dbReference>
<organism evidence="2">
    <name type="scientific">Melampsora larici-populina (strain 98AG31 / pathotype 3-4-7)</name>
    <name type="common">Poplar leaf rust fungus</name>
    <dbReference type="NCBI Taxonomy" id="747676"/>
    <lineage>
        <taxon>Eukaryota</taxon>
        <taxon>Fungi</taxon>
        <taxon>Dikarya</taxon>
        <taxon>Basidiomycota</taxon>
        <taxon>Pucciniomycotina</taxon>
        <taxon>Pucciniomycetes</taxon>
        <taxon>Pucciniales</taxon>
        <taxon>Melampsoraceae</taxon>
        <taxon>Melampsora</taxon>
    </lineage>
</organism>
<dbReference type="EMBL" id="GL883099">
    <property type="protein sequence ID" value="EGG08953.1"/>
    <property type="molecule type" value="Genomic_DNA"/>
</dbReference>
<dbReference type="HOGENOM" id="CLU_2688315_0_0_1"/>
<dbReference type="InParanoid" id="F4RFD7"/>
<protein>
    <submittedName>
        <fullName evidence="1">Uncharacterized protein</fullName>
    </submittedName>
</protein>
<dbReference type="VEuPathDB" id="FungiDB:MELLADRAFT_55481"/>
<evidence type="ECO:0000313" key="1">
    <source>
        <dbReference type="EMBL" id="EGG08953.1"/>
    </source>
</evidence>
<sequence length="74" mass="8444">MDSFLFPLLSSEALFIHFLDPKPQLDHSHLSYLNPNLFFTPTDHSQSCLMSMFCTPKSIPLSITSSSCSIQFRF</sequence>
<dbReference type="GeneID" id="18928976"/>
<gene>
    <name evidence="1" type="ORF">MELLADRAFT_55481</name>
</gene>
<evidence type="ECO:0000313" key="2">
    <source>
        <dbReference type="Proteomes" id="UP000001072"/>
    </source>
</evidence>
<dbReference type="Proteomes" id="UP000001072">
    <property type="component" value="Unassembled WGS sequence"/>
</dbReference>
<accession>F4RFD7</accession>